<evidence type="ECO:0000259" key="4">
    <source>
        <dbReference type="Pfam" id="PF00891"/>
    </source>
</evidence>
<feature type="non-terminal residue" evidence="5">
    <location>
        <position position="1"/>
    </location>
</feature>
<dbReference type="Proteomes" id="UP000250266">
    <property type="component" value="Unassembled WGS sequence"/>
</dbReference>
<keyword evidence="6" id="KW-1185">Reference proteome</keyword>
<name>A0A8E2J982_9PEZI</name>
<proteinExistence type="predicted"/>
<evidence type="ECO:0000313" key="5">
    <source>
        <dbReference type="EMBL" id="OCK74030.1"/>
    </source>
</evidence>
<dbReference type="EMBL" id="KV745581">
    <property type="protein sequence ID" value="OCK74030.1"/>
    <property type="molecule type" value="Genomic_DNA"/>
</dbReference>
<dbReference type="Gene3D" id="3.40.50.150">
    <property type="entry name" value="Vaccinia Virus protein VP39"/>
    <property type="match status" value="1"/>
</dbReference>
<reference evidence="5 6" key="1">
    <citation type="journal article" date="2016" name="Nat. Commun.">
        <title>Ectomycorrhizal ecology is imprinted in the genome of the dominant symbiotic fungus Cenococcum geophilum.</title>
        <authorList>
            <consortium name="DOE Joint Genome Institute"/>
            <person name="Peter M."/>
            <person name="Kohler A."/>
            <person name="Ohm R.A."/>
            <person name="Kuo A."/>
            <person name="Krutzmann J."/>
            <person name="Morin E."/>
            <person name="Arend M."/>
            <person name="Barry K.W."/>
            <person name="Binder M."/>
            <person name="Choi C."/>
            <person name="Clum A."/>
            <person name="Copeland A."/>
            <person name="Grisel N."/>
            <person name="Haridas S."/>
            <person name="Kipfer T."/>
            <person name="LaButti K."/>
            <person name="Lindquist E."/>
            <person name="Lipzen A."/>
            <person name="Maire R."/>
            <person name="Meier B."/>
            <person name="Mihaltcheva S."/>
            <person name="Molinier V."/>
            <person name="Murat C."/>
            <person name="Poggeler S."/>
            <person name="Quandt C.A."/>
            <person name="Sperisen C."/>
            <person name="Tritt A."/>
            <person name="Tisserant E."/>
            <person name="Crous P.W."/>
            <person name="Henrissat B."/>
            <person name="Nehls U."/>
            <person name="Egli S."/>
            <person name="Spatafora J.W."/>
            <person name="Grigoriev I.V."/>
            <person name="Martin F.M."/>
        </authorList>
    </citation>
    <scope>NUCLEOTIDE SEQUENCE [LARGE SCALE GENOMIC DNA]</scope>
    <source>
        <strain evidence="5 6">CBS 459.81</strain>
    </source>
</reference>
<dbReference type="GO" id="GO:0032259">
    <property type="term" value="P:methylation"/>
    <property type="evidence" value="ECO:0007669"/>
    <property type="project" value="UniProtKB-KW"/>
</dbReference>
<evidence type="ECO:0000256" key="1">
    <source>
        <dbReference type="ARBA" id="ARBA00022603"/>
    </source>
</evidence>
<dbReference type="InterPro" id="IPR016461">
    <property type="entry name" value="COMT-like"/>
</dbReference>
<keyword evidence="3" id="KW-0949">S-adenosyl-L-methionine</keyword>
<dbReference type="Pfam" id="PF00891">
    <property type="entry name" value="Methyltransf_2"/>
    <property type="match status" value="1"/>
</dbReference>
<evidence type="ECO:0000256" key="2">
    <source>
        <dbReference type="ARBA" id="ARBA00022679"/>
    </source>
</evidence>
<evidence type="ECO:0000256" key="3">
    <source>
        <dbReference type="ARBA" id="ARBA00022691"/>
    </source>
</evidence>
<dbReference type="InterPro" id="IPR029063">
    <property type="entry name" value="SAM-dependent_MTases_sf"/>
</dbReference>
<feature type="domain" description="O-methyltransferase C-terminal" evidence="4">
    <location>
        <begin position="25"/>
        <end position="174"/>
    </location>
</feature>
<dbReference type="PROSITE" id="PS51683">
    <property type="entry name" value="SAM_OMT_II"/>
    <property type="match status" value="1"/>
</dbReference>
<feature type="non-terminal residue" evidence="5">
    <location>
        <position position="195"/>
    </location>
</feature>
<dbReference type="OrthoDB" id="1606438at2759"/>
<keyword evidence="2 5" id="KW-0808">Transferase</keyword>
<sequence>RVKRFGECMEYVTKNPAVKVNTIHDLYDWDGLIADSDNRDGSGGHVSLELATRHPNLSFTVQDLPELKGNFDSIVITFQGHNFWELQPVKDADIYLFRKIFHDWSDLYCTKLLKNTAAVMKPGSKLLICNSVLPPDGGVPTSAMRMLSSLDLQMFVIGGKQRTAEDFGTLVSGADASLKLKSIKSIPGVTFGMVE</sequence>
<organism evidence="5 6">
    <name type="scientific">Lepidopterella palustris CBS 459.81</name>
    <dbReference type="NCBI Taxonomy" id="1314670"/>
    <lineage>
        <taxon>Eukaryota</taxon>
        <taxon>Fungi</taxon>
        <taxon>Dikarya</taxon>
        <taxon>Ascomycota</taxon>
        <taxon>Pezizomycotina</taxon>
        <taxon>Dothideomycetes</taxon>
        <taxon>Pleosporomycetidae</taxon>
        <taxon>Mytilinidiales</taxon>
        <taxon>Argynnaceae</taxon>
        <taxon>Lepidopterella</taxon>
    </lineage>
</organism>
<dbReference type="GO" id="GO:0008171">
    <property type="term" value="F:O-methyltransferase activity"/>
    <property type="evidence" value="ECO:0007669"/>
    <property type="project" value="InterPro"/>
</dbReference>
<dbReference type="SUPFAM" id="SSF53335">
    <property type="entry name" value="S-adenosyl-L-methionine-dependent methyltransferases"/>
    <property type="match status" value="1"/>
</dbReference>
<keyword evidence="1 5" id="KW-0489">Methyltransferase</keyword>
<dbReference type="PANTHER" id="PTHR43712:SF5">
    <property type="entry name" value="O-METHYLTRANSFERASE ASQN-RELATED"/>
    <property type="match status" value="1"/>
</dbReference>
<dbReference type="AlphaFoldDB" id="A0A8E2J982"/>
<dbReference type="PANTHER" id="PTHR43712">
    <property type="entry name" value="PUTATIVE (AFU_ORTHOLOGUE AFUA_4G14580)-RELATED"/>
    <property type="match status" value="1"/>
</dbReference>
<evidence type="ECO:0000313" key="6">
    <source>
        <dbReference type="Proteomes" id="UP000250266"/>
    </source>
</evidence>
<dbReference type="InterPro" id="IPR001077">
    <property type="entry name" value="COMT_C"/>
</dbReference>
<accession>A0A8E2J982</accession>
<gene>
    <name evidence="5" type="ORF">K432DRAFT_252352</name>
</gene>
<protein>
    <submittedName>
        <fullName evidence="5">S-adenosyl-L-methionine-dependent methyltransferase</fullName>
    </submittedName>
</protein>